<evidence type="ECO:0000256" key="8">
    <source>
        <dbReference type="SAM" id="SignalP"/>
    </source>
</evidence>
<dbReference type="GO" id="GO:0030975">
    <property type="term" value="F:thiamine binding"/>
    <property type="evidence" value="ECO:0007669"/>
    <property type="project" value="TreeGrafter"/>
</dbReference>
<organism evidence="9 10">
    <name type="scientific">Irregularibacter muris</name>
    <dbReference type="NCBI Taxonomy" id="1796619"/>
    <lineage>
        <taxon>Bacteria</taxon>
        <taxon>Bacillati</taxon>
        <taxon>Bacillota</taxon>
        <taxon>Clostridia</taxon>
        <taxon>Eubacteriales</taxon>
        <taxon>Eubacteriaceae</taxon>
        <taxon>Irregularibacter</taxon>
    </lineage>
</organism>
<comment type="similarity">
    <text evidence="1">Belongs to the bacterial solute-binding protein 1 family.</text>
</comment>
<evidence type="ECO:0000256" key="2">
    <source>
        <dbReference type="ARBA" id="ARBA00022448"/>
    </source>
</evidence>
<gene>
    <name evidence="9" type="ORF">NSA47_04900</name>
</gene>
<keyword evidence="2" id="KW-0813">Transport</keyword>
<evidence type="ECO:0000256" key="1">
    <source>
        <dbReference type="ARBA" id="ARBA00008520"/>
    </source>
</evidence>
<keyword evidence="10" id="KW-1185">Reference proteome</keyword>
<keyword evidence="5 8" id="KW-0732">Signal</keyword>
<dbReference type="PROSITE" id="PS01037">
    <property type="entry name" value="SBP_BACTERIAL_1"/>
    <property type="match status" value="1"/>
</dbReference>
<dbReference type="PANTHER" id="PTHR30006">
    <property type="entry name" value="THIAMINE-BINDING PERIPLASMIC PROTEIN-RELATED"/>
    <property type="match status" value="1"/>
</dbReference>
<dbReference type="InterPro" id="IPR026045">
    <property type="entry name" value="Ferric-bd"/>
</dbReference>
<keyword evidence="6" id="KW-0408">Iron</keyword>
<reference evidence="9" key="1">
    <citation type="submission" date="2022-07" db="EMBL/GenBank/DDBJ databases">
        <title>Enhanced cultured diversity of the mouse gut microbiota enables custom-made synthetic communities.</title>
        <authorList>
            <person name="Afrizal A."/>
        </authorList>
    </citation>
    <scope>NUCLEOTIDE SEQUENCE</scope>
    <source>
        <strain evidence="9">DSM 28593</strain>
    </source>
</reference>
<dbReference type="GO" id="GO:0030976">
    <property type="term" value="F:thiamine pyrophosphate binding"/>
    <property type="evidence" value="ECO:0007669"/>
    <property type="project" value="TreeGrafter"/>
</dbReference>
<feature type="chain" id="PRO_5042152854" evidence="8">
    <location>
        <begin position="23"/>
        <end position="353"/>
    </location>
</feature>
<dbReference type="PIRSF" id="PIRSF002825">
    <property type="entry name" value="CfbpA"/>
    <property type="match status" value="1"/>
</dbReference>
<dbReference type="InterPro" id="IPR006061">
    <property type="entry name" value="SBP_1_CS"/>
</dbReference>
<dbReference type="PROSITE" id="PS51257">
    <property type="entry name" value="PROKAR_LIPOPROTEIN"/>
    <property type="match status" value="1"/>
</dbReference>
<dbReference type="Proteomes" id="UP001205748">
    <property type="component" value="Unassembled WGS sequence"/>
</dbReference>
<evidence type="ECO:0000256" key="7">
    <source>
        <dbReference type="ARBA" id="ARBA00023065"/>
    </source>
</evidence>
<dbReference type="RefSeq" id="WP_257529797.1">
    <property type="nucleotide sequence ID" value="NZ_JANKAS010000003.1"/>
</dbReference>
<dbReference type="GO" id="GO:0015888">
    <property type="term" value="P:thiamine transport"/>
    <property type="evidence" value="ECO:0007669"/>
    <property type="project" value="TreeGrafter"/>
</dbReference>
<accession>A0AAE3HDC5</accession>
<protein>
    <submittedName>
        <fullName evidence="9">ABC transporter substrate-binding protein</fullName>
    </submittedName>
</protein>
<proteinExistence type="inferred from homology"/>
<dbReference type="PANTHER" id="PTHR30006:SF2">
    <property type="entry name" value="ABC TRANSPORTER SUBSTRATE-BINDING PROTEIN"/>
    <property type="match status" value="1"/>
</dbReference>
<evidence type="ECO:0000256" key="6">
    <source>
        <dbReference type="ARBA" id="ARBA00023004"/>
    </source>
</evidence>
<name>A0AAE3HDC5_9FIRM</name>
<evidence type="ECO:0000256" key="5">
    <source>
        <dbReference type="ARBA" id="ARBA00022729"/>
    </source>
</evidence>
<dbReference type="EMBL" id="JANKAS010000003">
    <property type="protein sequence ID" value="MCR1898326.1"/>
    <property type="molecule type" value="Genomic_DNA"/>
</dbReference>
<feature type="signal peptide" evidence="8">
    <location>
        <begin position="1"/>
        <end position="22"/>
    </location>
</feature>
<dbReference type="CDD" id="cd13546">
    <property type="entry name" value="PBP2_BitB"/>
    <property type="match status" value="1"/>
</dbReference>
<evidence type="ECO:0000256" key="4">
    <source>
        <dbReference type="ARBA" id="ARBA00022723"/>
    </source>
</evidence>
<dbReference type="GO" id="GO:0030288">
    <property type="term" value="C:outer membrane-bounded periplasmic space"/>
    <property type="evidence" value="ECO:0007669"/>
    <property type="project" value="TreeGrafter"/>
</dbReference>
<keyword evidence="3" id="KW-0410">Iron transport</keyword>
<comment type="caution">
    <text evidence="9">The sequence shown here is derived from an EMBL/GenBank/DDBJ whole genome shotgun (WGS) entry which is preliminary data.</text>
</comment>
<dbReference type="GO" id="GO:0046872">
    <property type="term" value="F:metal ion binding"/>
    <property type="evidence" value="ECO:0007669"/>
    <property type="project" value="UniProtKB-KW"/>
</dbReference>
<dbReference type="GO" id="GO:0006826">
    <property type="term" value="P:iron ion transport"/>
    <property type="evidence" value="ECO:0007669"/>
    <property type="project" value="UniProtKB-KW"/>
</dbReference>
<evidence type="ECO:0000313" key="9">
    <source>
        <dbReference type="EMBL" id="MCR1898326.1"/>
    </source>
</evidence>
<keyword evidence="4" id="KW-0479">Metal-binding</keyword>
<evidence type="ECO:0000313" key="10">
    <source>
        <dbReference type="Proteomes" id="UP001205748"/>
    </source>
</evidence>
<evidence type="ECO:0000256" key="3">
    <source>
        <dbReference type="ARBA" id="ARBA00022496"/>
    </source>
</evidence>
<dbReference type="GO" id="GO:0055085">
    <property type="term" value="P:transmembrane transport"/>
    <property type="evidence" value="ECO:0007669"/>
    <property type="project" value="InterPro"/>
</dbReference>
<dbReference type="AlphaFoldDB" id="A0AAE3HDC5"/>
<dbReference type="Pfam" id="PF13343">
    <property type="entry name" value="SBP_bac_6"/>
    <property type="match status" value="1"/>
</dbReference>
<sequence length="353" mass="38181">MKFKKILATVLAVMLLAGLLIGCGSSNTDGETGGQDQEGASNENAGTVTVYSPHNAEVINPIVKEFQERTGIQVDVVAAGTGELLKRVEAESGNSLGDVMWGGGAESLDSFKDYFEAYKTTEDDVIPTHFKDADNAWTGFSALPMVIMYNKNLVKEDEVPASWEDLLDPKWEGKIAFADPAKSGSSYTTLVTMLEARKEDGNEGWDFIKKFVENLDGKIISGSSGVYTGVSDGEYSLGLTLEEAAMRYVNAGADVGVVYPSEGTSAVPDGIAVIKGAKNEENAKKFVDFVVGKDVQNIVVEDFARRSIRTDMEAPEGLGPIDDIKLVDYDFAWAASNKEEVLDKWKNIVIGRE</sequence>
<keyword evidence="7" id="KW-0406">Ion transport</keyword>
<dbReference type="Gene3D" id="3.40.190.10">
    <property type="entry name" value="Periplasmic binding protein-like II"/>
    <property type="match status" value="2"/>
</dbReference>
<dbReference type="SUPFAM" id="SSF53850">
    <property type="entry name" value="Periplasmic binding protein-like II"/>
    <property type="match status" value="1"/>
</dbReference>